<dbReference type="RefSeq" id="XP_026749028.2">
    <property type="nucleotide sequence ID" value="XM_026893227.3"/>
</dbReference>
<feature type="region of interest" description="Disordered" evidence="1">
    <location>
        <begin position="160"/>
        <end position="204"/>
    </location>
</feature>
<feature type="region of interest" description="Disordered" evidence="1">
    <location>
        <begin position="244"/>
        <end position="338"/>
    </location>
</feature>
<dbReference type="InterPro" id="IPR031937">
    <property type="entry name" value="PNISR"/>
</dbReference>
<name>A0A6J1W8C9_GALME</name>
<evidence type="ECO:0000313" key="3">
    <source>
        <dbReference type="RefSeq" id="XP_026749028.2"/>
    </source>
</evidence>
<dbReference type="Proteomes" id="UP001652740">
    <property type="component" value="Unplaced"/>
</dbReference>
<feature type="compositionally biased region" description="Basic and acidic residues" evidence="1">
    <location>
        <begin position="685"/>
        <end position="731"/>
    </location>
</feature>
<feature type="compositionally biased region" description="Basic and acidic residues" evidence="1">
    <location>
        <begin position="435"/>
        <end position="457"/>
    </location>
</feature>
<feature type="region of interest" description="Disordered" evidence="1">
    <location>
        <begin position="52"/>
        <end position="80"/>
    </location>
</feature>
<feature type="compositionally biased region" description="Basic residues" evidence="1">
    <location>
        <begin position="732"/>
        <end position="744"/>
    </location>
</feature>
<accession>A0A6J1W8C9</accession>
<dbReference type="Pfam" id="PF15996">
    <property type="entry name" value="PNISR"/>
    <property type="match status" value="1"/>
</dbReference>
<protein>
    <submittedName>
        <fullName evidence="3">Arginine/serine-rich protein PNISR</fullName>
    </submittedName>
</protein>
<evidence type="ECO:0000313" key="2">
    <source>
        <dbReference type="Proteomes" id="UP001652740"/>
    </source>
</evidence>
<dbReference type="GeneID" id="113509801"/>
<dbReference type="AlphaFoldDB" id="A0A6J1W8C9"/>
<feature type="compositionally biased region" description="Basic and acidic residues" evidence="1">
    <location>
        <begin position="317"/>
        <end position="338"/>
    </location>
</feature>
<sequence>MYSSKDAANPAYPTQWALNPNAYQNVDSSQVDWAALAQQWIAMKEAAAIVTAPPPPSIKADTEEGEAPMEVENPDGNSEVPVPPGAEWNSTTNTWGNNWNQWGWGWPGTGAVDPKMVTDNSMAMAPLMDGYTVPQDGATAMAGYTSNAVPAPTFQHGYWTAPQVESSSGSRGSSRSRDRRSKSKNRDHKSSRSSRSQRDKAPMMMPVIEPIVIPTAMPTPTIDAAKRRQLPAWIREGLEKMEREKQKAIEREQEKQAREEAEKQKKKLEEEELERMKAEASGQPLPPPKSKFESDSDGEESEKDVKPSSTLADQEEADAKEASVEREQPHLIKRSKEEIMQEVMLAVRRSLTEILLEVTDHEIHMVSQEEMARYTAAQASRLNAMKASKSKALAAIASGLGLGAYESSSEGSGDEDERNDLTDQQLQEIIKRKRQEFERTSREIEAEVRRAELREADEPSTPGGATPDRPRQSRSSATPPPIDNDTPEKITERRSSKDKRNNHKSNDRVDGIRKLETIIEEKPKRQGKKDYTPSPQKSSNKINHKSSSASSSDSEDDSSSSSKDSSSESEVEIKSGSKHSKKRKHRSSSNDSVKKSKKEKQKKDKYRSDDRNSYSKSRHQDDYEKSKKKKDDYYDRHKSTKSRDYERSHKDKYRDESDDERPRKRAKRSRSTSYDSRLGRRRSSHDRSEDRSRRREKRSYDRDSSKRDRSYERSSRDYKYDRYERSREHDRRRSRSGSHSRHRR</sequence>
<feature type="compositionally biased region" description="Acidic residues" evidence="1">
    <location>
        <begin position="63"/>
        <end position="73"/>
    </location>
</feature>
<feature type="compositionally biased region" description="Basic residues" evidence="1">
    <location>
        <begin position="576"/>
        <end position="587"/>
    </location>
</feature>
<feature type="compositionally biased region" description="Basic and acidic residues" evidence="1">
    <location>
        <begin position="606"/>
        <end position="655"/>
    </location>
</feature>
<feature type="compositionally biased region" description="Basic and acidic residues" evidence="1">
    <location>
        <begin position="486"/>
        <end position="531"/>
    </location>
</feature>
<feature type="region of interest" description="Disordered" evidence="1">
    <location>
        <begin position="403"/>
        <end position="744"/>
    </location>
</feature>
<feature type="compositionally biased region" description="Basic residues" evidence="1">
    <location>
        <begin position="177"/>
        <end position="192"/>
    </location>
</feature>
<organism evidence="2 3">
    <name type="scientific">Galleria mellonella</name>
    <name type="common">Greater wax moth</name>
    <dbReference type="NCBI Taxonomy" id="7137"/>
    <lineage>
        <taxon>Eukaryota</taxon>
        <taxon>Metazoa</taxon>
        <taxon>Ecdysozoa</taxon>
        <taxon>Arthropoda</taxon>
        <taxon>Hexapoda</taxon>
        <taxon>Insecta</taxon>
        <taxon>Pterygota</taxon>
        <taxon>Neoptera</taxon>
        <taxon>Endopterygota</taxon>
        <taxon>Lepidoptera</taxon>
        <taxon>Glossata</taxon>
        <taxon>Ditrysia</taxon>
        <taxon>Pyraloidea</taxon>
        <taxon>Pyralidae</taxon>
        <taxon>Galleriinae</taxon>
        <taxon>Galleria</taxon>
    </lineage>
</organism>
<feature type="compositionally biased region" description="Low complexity" evidence="1">
    <location>
        <begin position="537"/>
        <end position="552"/>
    </location>
</feature>
<gene>
    <name evidence="3" type="primary">LOC113509801</name>
</gene>
<evidence type="ECO:0000256" key="1">
    <source>
        <dbReference type="SAM" id="MobiDB-lite"/>
    </source>
</evidence>
<reference evidence="3" key="1">
    <citation type="submission" date="2025-08" db="UniProtKB">
        <authorList>
            <consortium name="RefSeq"/>
        </authorList>
    </citation>
    <scope>IDENTIFICATION</scope>
    <source>
        <tissue evidence="3">Whole larvae</tissue>
    </source>
</reference>
<proteinExistence type="predicted"/>
<dbReference type="KEGG" id="gmw:113509801"/>
<feature type="compositionally biased region" description="Basic and acidic residues" evidence="1">
    <location>
        <begin position="244"/>
        <end position="278"/>
    </location>
</feature>
<keyword evidence="2" id="KW-1185">Reference proteome</keyword>
<dbReference type="PANTHER" id="PTHR31518">
    <property type="entry name" value="ARGININE/SERINE-RICH PROTEIN PNISR"/>
    <property type="match status" value="1"/>
</dbReference>
<feature type="compositionally biased region" description="Basic residues" evidence="1">
    <location>
        <begin position="595"/>
        <end position="605"/>
    </location>
</feature>